<proteinExistence type="predicted"/>
<comment type="caution">
    <text evidence="1">The sequence shown here is derived from an EMBL/GenBank/DDBJ whole genome shotgun (WGS) entry which is preliminary data.</text>
</comment>
<organism evidence="1 2">
    <name type="scientific">Vibrio cholerae</name>
    <dbReference type="NCBI Taxonomy" id="666"/>
    <lineage>
        <taxon>Bacteria</taxon>
        <taxon>Pseudomonadati</taxon>
        <taxon>Pseudomonadota</taxon>
        <taxon>Gammaproteobacteria</taxon>
        <taxon>Vibrionales</taxon>
        <taxon>Vibrionaceae</taxon>
        <taxon>Vibrio</taxon>
    </lineage>
</organism>
<dbReference type="AlphaFoldDB" id="A0A5Q6PEC6"/>
<dbReference type="EMBL" id="VUAA01000031">
    <property type="protein sequence ID" value="KAA1252969.1"/>
    <property type="molecule type" value="Genomic_DNA"/>
</dbReference>
<name>A0A5Q6PEC6_VIBCL</name>
<gene>
    <name evidence="1" type="ORF">F0M16_19840</name>
</gene>
<evidence type="ECO:0000313" key="1">
    <source>
        <dbReference type="EMBL" id="KAA1252969.1"/>
    </source>
</evidence>
<accession>A0A5Q6PEC6</accession>
<evidence type="ECO:0000313" key="2">
    <source>
        <dbReference type="Proteomes" id="UP000323225"/>
    </source>
</evidence>
<sequence>MKHQITIKITAVKDKLHHEDLSALGEYLVTFDSDQPNDLGSKSMSTLMSTVPISYPEDLAFSIIDFDGNDLEDFGNEYPSIIGTAHMV</sequence>
<reference evidence="1 2" key="1">
    <citation type="submission" date="2019-09" db="EMBL/GenBank/DDBJ databases">
        <authorList>
            <person name="Kritzky A."/>
            <person name="Schelkanova E.Y."/>
            <person name="Alkhova Z.V."/>
            <person name="Smirnova N.I."/>
        </authorList>
    </citation>
    <scope>NUCLEOTIDE SEQUENCE [LARGE SCALE GENOMIC DNA]</scope>
    <source>
        <strain evidence="1 2">M1526</strain>
    </source>
</reference>
<protein>
    <submittedName>
        <fullName evidence="1">Uncharacterized protein</fullName>
    </submittedName>
</protein>
<dbReference type="Proteomes" id="UP000323225">
    <property type="component" value="Unassembled WGS sequence"/>
</dbReference>